<accession>A0A5K8AGC0</accession>
<organism evidence="1 2">
    <name type="scientific">Desulfosarcina ovata subsp. ovata</name>
    <dbReference type="NCBI Taxonomy" id="2752305"/>
    <lineage>
        <taxon>Bacteria</taxon>
        <taxon>Pseudomonadati</taxon>
        <taxon>Thermodesulfobacteriota</taxon>
        <taxon>Desulfobacteria</taxon>
        <taxon>Desulfobacterales</taxon>
        <taxon>Desulfosarcinaceae</taxon>
        <taxon>Desulfosarcina</taxon>
    </lineage>
</organism>
<keyword evidence="2" id="KW-1185">Reference proteome</keyword>
<sequence>MLSIQECIGLKETVVIRMYKYQFRQCNQAAMPNEATNSEIRFQIHRAVESLAIKPENENW</sequence>
<gene>
    <name evidence="1" type="ORF">DSCOOX_49150</name>
</gene>
<dbReference type="Proteomes" id="UP000422108">
    <property type="component" value="Chromosome"/>
</dbReference>
<reference evidence="1 2" key="1">
    <citation type="submission" date="2019-11" db="EMBL/GenBank/DDBJ databases">
        <title>Comparative genomics of hydrocarbon-degrading Desulfosarcina strains.</title>
        <authorList>
            <person name="Watanabe M."/>
            <person name="Kojima H."/>
            <person name="Fukui M."/>
        </authorList>
    </citation>
    <scope>NUCLEOTIDE SEQUENCE [LARGE SCALE GENOMIC DNA]</scope>
    <source>
        <strain evidence="2">oXyS1</strain>
    </source>
</reference>
<name>A0A5K8AGC0_9BACT</name>
<protein>
    <submittedName>
        <fullName evidence="1">Uncharacterized protein</fullName>
    </submittedName>
</protein>
<dbReference type="EMBL" id="AP021879">
    <property type="protein sequence ID" value="BBO91735.1"/>
    <property type="molecule type" value="Genomic_DNA"/>
</dbReference>
<evidence type="ECO:0000313" key="2">
    <source>
        <dbReference type="Proteomes" id="UP000422108"/>
    </source>
</evidence>
<evidence type="ECO:0000313" key="1">
    <source>
        <dbReference type="EMBL" id="BBO91735.1"/>
    </source>
</evidence>
<dbReference type="AlphaFoldDB" id="A0A5K8AGC0"/>
<proteinExistence type="predicted"/>